<evidence type="ECO:0000256" key="1">
    <source>
        <dbReference type="SAM" id="MobiDB-lite"/>
    </source>
</evidence>
<name>A0A9K3K6S0_9STRA</name>
<evidence type="ECO:0000313" key="5">
    <source>
        <dbReference type="Proteomes" id="UP000693970"/>
    </source>
</evidence>
<reference evidence="3" key="1">
    <citation type="journal article" date="2021" name="Sci. Rep.">
        <title>Diploid genomic architecture of Nitzschia inconspicua, an elite biomass production diatom.</title>
        <authorList>
            <person name="Oliver A."/>
            <person name="Podell S."/>
            <person name="Pinowska A."/>
            <person name="Traller J.C."/>
            <person name="Smith S.R."/>
            <person name="McClure R."/>
            <person name="Beliaev A."/>
            <person name="Bohutskyi P."/>
            <person name="Hill E.A."/>
            <person name="Rabines A."/>
            <person name="Zheng H."/>
            <person name="Allen L.Z."/>
            <person name="Kuo A."/>
            <person name="Grigoriev I.V."/>
            <person name="Allen A.E."/>
            <person name="Hazlebeck D."/>
            <person name="Allen E.E."/>
        </authorList>
    </citation>
    <scope>NUCLEOTIDE SEQUENCE</scope>
    <source>
        <strain evidence="3">Hildebrandi</strain>
    </source>
</reference>
<proteinExistence type="predicted"/>
<sequence>MREVLHPSQLGTTRNAVPSQSHYDYSSTTRNRQASVVRCLLFLVISVVLIFMNDPHGLIRSYSNHNNHHPGGSSLTTGPPIPVTISQDRSTYPSILHHAPNATTLTKLGWLDAITFFQKEIAVVANQMHRETLNSDLNRTGFIDISPLQTLVSLAIDEVGVRGLFFHVFSSDNSDLVFFYDFPDQRHYCSRKMHGVTCPPEEPWWFYHFVGAITADKLSKEGKLLWDGSTHEYVEDMADLLHRVHLVQNSTNVGDFSFHAQHALEWQYVAHTMPDIVDYPVDLAQRFCGDFQHDNRKIVGVGKRIGYECYHGMGHAMFYLAALRQVSRMSTGMSMEQFGVAKQEMIMPQIQFRPNSGFELTQRSFCEIRRMCAEAPGVEETLPGPETCWGGVVHSIRLYTNRPVFYRKMNAMALLQQRFGRCKQDTRPFDEMDDVQGYDREELELQETMNQTKK</sequence>
<gene>
    <name evidence="3" type="ORF">IV203_017597</name>
    <name evidence="4" type="ORF">IV203_030596</name>
</gene>
<evidence type="ECO:0000313" key="3">
    <source>
        <dbReference type="EMBL" id="KAG7337486.1"/>
    </source>
</evidence>
<feature type="compositionally biased region" description="Polar residues" evidence="1">
    <location>
        <begin position="9"/>
        <end position="25"/>
    </location>
</feature>
<dbReference type="AlphaFoldDB" id="A0A9K3K6S0"/>
<reference evidence="3" key="2">
    <citation type="submission" date="2021-04" db="EMBL/GenBank/DDBJ databases">
        <authorList>
            <person name="Podell S."/>
        </authorList>
    </citation>
    <scope>NUCLEOTIDE SEQUENCE</scope>
    <source>
        <strain evidence="3">Hildebrandi</strain>
    </source>
</reference>
<comment type="caution">
    <text evidence="3">The sequence shown here is derived from an EMBL/GenBank/DDBJ whole genome shotgun (WGS) entry which is preliminary data.</text>
</comment>
<dbReference type="Proteomes" id="UP000693970">
    <property type="component" value="Unassembled WGS sequence"/>
</dbReference>
<feature type="region of interest" description="Disordered" evidence="1">
    <location>
        <begin position="1"/>
        <end position="25"/>
    </location>
</feature>
<organism evidence="3 5">
    <name type="scientific">Nitzschia inconspicua</name>
    <dbReference type="NCBI Taxonomy" id="303405"/>
    <lineage>
        <taxon>Eukaryota</taxon>
        <taxon>Sar</taxon>
        <taxon>Stramenopiles</taxon>
        <taxon>Ochrophyta</taxon>
        <taxon>Bacillariophyta</taxon>
        <taxon>Bacillariophyceae</taxon>
        <taxon>Bacillariophycidae</taxon>
        <taxon>Bacillariales</taxon>
        <taxon>Bacillariaceae</taxon>
        <taxon>Nitzschia</taxon>
    </lineage>
</organism>
<protein>
    <submittedName>
        <fullName evidence="3">Uncharacterized protein</fullName>
    </submittedName>
</protein>
<keyword evidence="2" id="KW-1133">Transmembrane helix</keyword>
<evidence type="ECO:0000256" key="2">
    <source>
        <dbReference type="SAM" id="Phobius"/>
    </source>
</evidence>
<accession>A0A9K3K6S0</accession>
<evidence type="ECO:0000313" key="4">
    <source>
        <dbReference type="EMBL" id="KAG7367853.1"/>
    </source>
</evidence>
<feature type="transmembrane region" description="Helical" evidence="2">
    <location>
        <begin position="35"/>
        <end position="52"/>
    </location>
</feature>
<dbReference type="EMBL" id="JAGRRH010000082">
    <property type="protein sequence ID" value="KAG7337486.1"/>
    <property type="molecule type" value="Genomic_DNA"/>
</dbReference>
<dbReference type="EMBL" id="JAGRRH010000006">
    <property type="protein sequence ID" value="KAG7367853.1"/>
    <property type="molecule type" value="Genomic_DNA"/>
</dbReference>
<keyword evidence="5" id="KW-1185">Reference proteome</keyword>
<keyword evidence="2" id="KW-0812">Transmembrane</keyword>
<keyword evidence="2" id="KW-0472">Membrane</keyword>